<sequence length="84" mass="8793">MKVQILGFLIFGLLIASVFSQDPDGTEKSTTISAVLSGVDNASTIEVGFESTSRTFRYTPKATTTSEPDGDSSADPKDITGATT</sequence>
<dbReference type="Proteomes" id="UP000298663">
    <property type="component" value="Unassembled WGS sequence"/>
</dbReference>
<evidence type="ECO:0000256" key="2">
    <source>
        <dbReference type="SAM" id="SignalP"/>
    </source>
</evidence>
<proteinExistence type="predicted"/>
<protein>
    <submittedName>
        <fullName evidence="3">Uncharacterized protein</fullName>
    </submittedName>
</protein>
<evidence type="ECO:0000313" key="4">
    <source>
        <dbReference type="Proteomes" id="UP000298663"/>
    </source>
</evidence>
<evidence type="ECO:0000256" key="1">
    <source>
        <dbReference type="SAM" id="MobiDB-lite"/>
    </source>
</evidence>
<feature type="signal peptide" evidence="2">
    <location>
        <begin position="1"/>
        <end position="20"/>
    </location>
</feature>
<dbReference type="EMBL" id="AZBU02000003">
    <property type="protein sequence ID" value="TKR89705.1"/>
    <property type="molecule type" value="Genomic_DNA"/>
</dbReference>
<feature type="compositionally biased region" description="Polar residues" evidence="1">
    <location>
        <begin position="57"/>
        <end position="67"/>
    </location>
</feature>
<gene>
    <name evidence="3" type="ORF">L596_013769</name>
</gene>
<reference evidence="3 4" key="2">
    <citation type="journal article" date="2019" name="G3 (Bethesda)">
        <title>Hybrid Assembly of the Genome of the Entomopathogenic Nematode Steinernema carpocapsae Identifies the X-Chromosome.</title>
        <authorList>
            <person name="Serra L."/>
            <person name="Macchietto M."/>
            <person name="Macias-Munoz A."/>
            <person name="McGill C.J."/>
            <person name="Rodriguez I.M."/>
            <person name="Rodriguez B."/>
            <person name="Murad R."/>
            <person name="Mortazavi A."/>
        </authorList>
    </citation>
    <scope>NUCLEOTIDE SEQUENCE [LARGE SCALE GENOMIC DNA]</scope>
    <source>
        <strain evidence="3 4">ALL</strain>
    </source>
</reference>
<keyword evidence="4" id="KW-1185">Reference proteome</keyword>
<name>A0A4V6A569_STECR</name>
<dbReference type="AlphaFoldDB" id="A0A4V6A569"/>
<evidence type="ECO:0000313" key="3">
    <source>
        <dbReference type="EMBL" id="TKR89705.1"/>
    </source>
</evidence>
<feature type="chain" id="PRO_5020349728" evidence="2">
    <location>
        <begin position="21"/>
        <end position="84"/>
    </location>
</feature>
<feature type="region of interest" description="Disordered" evidence="1">
    <location>
        <begin position="57"/>
        <end position="84"/>
    </location>
</feature>
<reference evidence="3 4" key="1">
    <citation type="journal article" date="2015" name="Genome Biol.">
        <title>Comparative genomics of Steinernema reveals deeply conserved gene regulatory networks.</title>
        <authorList>
            <person name="Dillman A.R."/>
            <person name="Macchietto M."/>
            <person name="Porter C.F."/>
            <person name="Rogers A."/>
            <person name="Williams B."/>
            <person name="Antoshechkin I."/>
            <person name="Lee M.M."/>
            <person name="Goodwin Z."/>
            <person name="Lu X."/>
            <person name="Lewis E.E."/>
            <person name="Goodrich-Blair H."/>
            <person name="Stock S.P."/>
            <person name="Adams B.J."/>
            <person name="Sternberg P.W."/>
            <person name="Mortazavi A."/>
        </authorList>
    </citation>
    <scope>NUCLEOTIDE SEQUENCE [LARGE SCALE GENOMIC DNA]</scope>
    <source>
        <strain evidence="3 4">ALL</strain>
    </source>
</reference>
<organism evidence="3 4">
    <name type="scientific">Steinernema carpocapsae</name>
    <name type="common">Entomopathogenic nematode</name>
    <dbReference type="NCBI Taxonomy" id="34508"/>
    <lineage>
        <taxon>Eukaryota</taxon>
        <taxon>Metazoa</taxon>
        <taxon>Ecdysozoa</taxon>
        <taxon>Nematoda</taxon>
        <taxon>Chromadorea</taxon>
        <taxon>Rhabditida</taxon>
        <taxon>Tylenchina</taxon>
        <taxon>Panagrolaimomorpha</taxon>
        <taxon>Strongyloidoidea</taxon>
        <taxon>Steinernematidae</taxon>
        <taxon>Steinernema</taxon>
    </lineage>
</organism>
<accession>A0A4V6A569</accession>
<comment type="caution">
    <text evidence="3">The sequence shown here is derived from an EMBL/GenBank/DDBJ whole genome shotgun (WGS) entry which is preliminary data.</text>
</comment>
<keyword evidence="2" id="KW-0732">Signal</keyword>